<dbReference type="RefSeq" id="XP_026194337.1">
    <property type="nucleotide sequence ID" value="XM_026338552.1"/>
</dbReference>
<gene>
    <name evidence="3" type="primary">LOC34622949</name>
</gene>
<protein>
    <submittedName>
        <fullName evidence="3">Rhoptry neck protein 4</fullName>
    </submittedName>
</protein>
<dbReference type="AlphaFoldDB" id="A0A6P6S3Q5"/>
<sequence>MARFAPADLPDAAAEKCNLNVVIKYGGPQGPVEALSLIVPIWLPRIELTYSYVHVIMQLLEARQHDLSWETYAGTTTLFGQAHKVFTKVLGYICGQDGVLDRSRSNCAMTLREYDNGTMRALQLIIHELHIKSFGAPLPQDSLNLLHLTLKQAGKSVSPSLSDNCNAAGGQYHKIQPVCLFQAVPLATNITKQAFNLWRLSTLIVMDVLGIAAPRQVTGESVHTLFMRLKQNNPDRFKLCMRLLNWPDDKQQIENEHDAKKFLDTIQSAHLMFDPFTMGWALNSAREEGPQIGRKIVMENPEIPEAVRKVIVEAAEVEKHGMPMPMQGTEKMNWFQNLRSVEDEAGTFAGRSRGPPSEWAQPSAPPPEHMGYSQHQPAIFRLSSVSPTAPGEERAPSEDIEWRSPQTLPWNAFQQALAKRHGPYRRVPTWVEVTEGCPIEGSQTAAGKRIDMVKATDDVMLRLATMTPDLLQKSGGPSSARFAALCAGMGAFLSSWQQLLETAMVETAMGPMAHATLIERLANLHKYFLFPFGDINEESKNEEEAYNSRRKAIKSVASSKSKNGAHASEADQHNAKSINMAAPVLSLLLAALCQSPSPARCPWLEYGEVFSCVFPGAVNAGGSVATHPAEGFRPTKQKARTLYGGIANTLGVPLTLASSVQEAFAAFIFVNLTSKGKRKQGKTQNQIIGVCAAMHVSSILYKCARGKEHELALNMFSSNIDGSKLAKHLMAAGALSLASHPTLVELCDPEKASIINNSPSIRFFRYCFSAEVLQDILVTVSPVWEERSLFQSYVESSSKVTFVSATPRKRFFSSSSESESLFPQNTEGTDVPIPVVQEDFDEAGLNTKAGKESPLKSGSLKTDSISYKKGEGLYPQLNEL</sequence>
<feature type="region of interest" description="Disordered" evidence="1">
    <location>
        <begin position="347"/>
        <end position="373"/>
    </location>
</feature>
<dbReference type="GeneID" id="34622949"/>
<accession>A0A6P6S3Q5</accession>
<evidence type="ECO:0000313" key="2">
    <source>
        <dbReference type="Proteomes" id="UP000515125"/>
    </source>
</evidence>
<evidence type="ECO:0000313" key="3">
    <source>
        <dbReference type="RefSeq" id="XP_026194337.1"/>
    </source>
</evidence>
<evidence type="ECO:0000256" key="1">
    <source>
        <dbReference type="SAM" id="MobiDB-lite"/>
    </source>
</evidence>
<name>A0A6P6S3Q5_9EIME</name>
<proteinExistence type="predicted"/>
<organism evidence="2 3">
    <name type="scientific">Cyclospora cayetanensis</name>
    <dbReference type="NCBI Taxonomy" id="88456"/>
    <lineage>
        <taxon>Eukaryota</taxon>
        <taxon>Sar</taxon>
        <taxon>Alveolata</taxon>
        <taxon>Apicomplexa</taxon>
        <taxon>Conoidasida</taxon>
        <taxon>Coccidia</taxon>
        <taxon>Eucoccidiorida</taxon>
        <taxon>Eimeriorina</taxon>
        <taxon>Eimeriidae</taxon>
        <taxon>Cyclospora</taxon>
    </lineage>
</organism>
<reference evidence="3" key="1">
    <citation type="submission" date="2025-08" db="UniProtKB">
        <authorList>
            <consortium name="RefSeq"/>
        </authorList>
    </citation>
    <scope>IDENTIFICATION</scope>
</reference>
<dbReference type="Proteomes" id="UP000515125">
    <property type="component" value="Unplaced"/>
</dbReference>
<dbReference type="OrthoDB" id="333172at2759"/>
<feature type="region of interest" description="Disordered" evidence="1">
    <location>
        <begin position="845"/>
        <end position="866"/>
    </location>
</feature>
<keyword evidence="2" id="KW-1185">Reference proteome</keyword>